<dbReference type="Proteomes" id="UP001229244">
    <property type="component" value="Unassembled WGS sequence"/>
</dbReference>
<feature type="signal peptide" evidence="1">
    <location>
        <begin position="1"/>
        <end position="35"/>
    </location>
</feature>
<gene>
    <name evidence="2" type="ORF">J2S73_002473</name>
</gene>
<keyword evidence="2" id="KW-0449">Lipoprotein</keyword>
<dbReference type="EMBL" id="JAUSUL010000002">
    <property type="protein sequence ID" value="MDQ0316016.1"/>
    <property type="molecule type" value="Genomic_DNA"/>
</dbReference>
<organism evidence="2 3">
    <name type="scientific">Amorphus orientalis</name>
    <dbReference type="NCBI Taxonomy" id="649198"/>
    <lineage>
        <taxon>Bacteria</taxon>
        <taxon>Pseudomonadati</taxon>
        <taxon>Pseudomonadota</taxon>
        <taxon>Alphaproteobacteria</taxon>
        <taxon>Hyphomicrobiales</taxon>
        <taxon>Amorphaceae</taxon>
        <taxon>Amorphus</taxon>
    </lineage>
</organism>
<keyword evidence="1" id="KW-0732">Signal</keyword>
<reference evidence="2" key="1">
    <citation type="submission" date="2023-07" db="EMBL/GenBank/DDBJ databases">
        <title>Genomic Encyclopedia of Type Strains, Phase IV (KMG-IV): sequencing the most valuable type-strain genomes for metagenomic binning, comparative biology and taxonomic classification.</title>
        <authorList>
            <person name="Goeker M."/>
        </authorList>
    </citation>
    <scope>NUCLEOTIDE SEQUENCE</scope>
    <source>
        <strain evidence="2">DSM 21202</strain>
    </source>
</reference>
<proteinExistence type="predicted"/>
<dbReference type="AlphaFoldDB" id="A0AAE4AS97"/>
<name>A0AAE4AS97_9HYPH</name>
<keyword evidence="3" id="KW-1185">Reference proteome</keyword>
<sequence length="99" mass="9894">MPIRSSTSRPSRTLRAASAVLAAALVAGCSSTPGAPLIGDGSAVVPKVGTGNPVRRDGFPNVLVDPVSVEGTPLTAAEQAQVQADLTARRDAAQAQGAF</sequence>
<accession>A0AAE4AS97</accession>
<evidence type="ECO:0000313" key="3">
    <source>
        <dbReference type="Proteomes" id="UP001229244"/>
    </source>
</evidence>
<dbReference type="PROSITE" id="PS51257">
    <property type="entry name" value="PROKAR_LIPOPROTEIN"/>
    <property type="match status" value="1"/>
</dbReference>
<protein>
    <submittedName>
        <fullName evidence="2">Outer membrane murein-binding lipoprotein Lpp</fullName>
    </submittedName>
</protein>
<feature type="chain" id="PRO_5042227579" evidence="1">
    <location>
        <begin position="36"/>
        <end position="99"/>
    </location>
</feature>
<comment type="caution">
    <text evidence="2">The sequence shown here is derived from an EMBL/GenBank/DDBJ whole genome shotgun (WGS) entry which is preliminary data.</text>
</comment>
<dbReference type="RefSeq" id="WP_306885842.1">
    <property type="nucleotide sequence ID" value="NZ_JAUSUL010000002.1"/>
</dbReference>
<evidence type="ECO:0000256" key="1">
    <source>
        <dbReference type="SAM" id="SignalP"/>
    </source>
</evidence>
<evidence type="ECO:0000313" key="2">
    <source>
        <dbReference type="EMBL" id="MDQ0316016.1"/>
    </source>
</evidence>